<dbReference type="InterPro" id="IPR017871">
    <property type="entry name" value="ABC_transporter-like_CS"/>
</dbReference>
<feature type="transmembrane region" description="Helical" evidence="11">
    <location>
        <begin position="117"/>
        <end position="141"/>
    </location>
</feature>
<keyword evidence="9 11" id="KW-1133">Transmembrane helix</keyword>
<keyword evidence="10 11" id="KW-0472">Membrane</keyword>
<dbReference type="InterPro" id="IPR000515">
    <property type="entry name" value="MetI-like"/>
</dbReference>
<evidence type="ECO:0000256" key="1">
    <source>
        <dbReference type="ARBA" id="ARBA00004141"/>
    </source>
</evidence>
<dbReference type="PANTHER" id="PTHR43297:SF2">
    <property type="entry name" value="DIPEPTIDE TRANSPORT ATP-BINDING PROTEIN DPPD"/>
    <property type="match status" value="1"/>
</dbReference>
<dbReference type="SMART" id="SM00382">
    <property type="entry name" value="AAA"/>
    <property type="match status" value="1"/>
</dbReference>
<protein>
    <submittedName>
        <fullName evidence="15">Oligopeptide transport ATP-binding protein OppD</fullName>
    </submittedName>
</protein>
<dbReference type="PANTHER" id="PTHR43297">
    <property type="entry name" value="OLIGOPEPTIDE TRANSPORT ATP-BINDING PROTEIN APPD"/>
    <property type="match status" value="1"/>
</dbReference>
<feature type="transmembrane region" description="Helical" evidence="11">
    <location>
        <begin position="189"/>
        <end position="214"/>
    </location>
</feature>
<dbReference type="PROSITE" id="PS00211">
    <property type="entry name" value="ABC_TRANSPORTER_1"/>
    <property type="match status" value="1"/>
</dbReference>
<dbReference type="GO" id="GO:0055085">
    <property type="term" value="P:transmembrane transport"/>
    <property type="evidence" value="ECO:0007669"/>
    <property type="project" value="InterPro"/>
</dbReference>
<dbReference type="SUPFAM" id="SSF52540">
    <property type="entry name" value="P-loop containing nucleoside triphosphate hydrolases"/>
    <property type="match status" value="1"/>
</dbReference>
<keyword evidence="4 11" id="KW-0813">Transport</keyword>
<evidence type="ECO:0000256" key="3">
    <source>
        <dbReference type="ARBA" id="ARBA00005417"/>
    </source>
</evidence>
<organism evidence="15 16">
    <name type="scientific">Streptomonospora litoralis</name>
    <dbReference type="NCBI Taxonomy" id="2498135"/>
    <lineage>
        <taxon>Bacteria</taxon>
        <taxon>Bacillati</taxon>
        <taxon>Actinomycetota</taxon>
        <taxon>Actinomycetes</taxon>
        <taxon>Streptosporangiales</taxon>
        <taxon>Nocardiopsidaceae</taxon>
        <taxon>Streptomonospora</taxon>
    </lineage>
</organism>
<dbReference type="InterPro" id="IPR003439">
    <property type="entry name" value="ABC_transporter-like_ATP-bd"/>
</dbReference>
<dbReference type="PROSITE" id="PS50928">
    <property type="entry name" value="ABC_TM1"/>
    <property type="match status" value="1"/>
</dbReference>
<feature type="region of interest" description="Disordered" evidence="12">
    <location>
        <begin position="608"/>
        <end position="648"/>
    </location>
</feature>
<dbReference type="GO" id="GO:0005886">
    <property type="term" value="C:plasma membrane"/>
    <property type="evidence" value="ECO:0007669"/>
    <property type="project" value="UniProtKB-SubCell"/>
</dbReference>
<evidence type="ECO:0000256" key="5">
    <source>
        <dbReference type="ARBA" id="ARBA00022475"/>
    </source>
</evidence>
<evidence type="ECO:0000256" key="8">
    <source>
        <dbReference type="ARBA" id="ARBA00022840"/>
    </source>
</evidence>
<evidence type="ECO:0000256" key="10">
    <source>
        <dbReference type="ARBA" id="ARBA00023136"/>
    </source>
</evidence>
<dbReference type="PROSITE" id="PS50893">
    <property type="entry name" value="ABC_TRANSPORTER_2"/>
    <property type="match status" value="1"/>
</dbReference>
<comment type="subcellular location">
    <subcellularLocation>
        <location evidence="11">Cell membrane</location>
        <topology evidence="11">Multi-pass membrane protein</topology>
    </subcellularLocation>
    <subcellularLocation>
        <location evidence="2">Cell membrane</location>
        <topology evidence="2">Peripheral membrane protein</topology>
    </subcellularLocation>
    <subcellularLocation>
        <location evidence="1">Membrane</location>
        <topology evidence="1">Multi-pass membrane protein</topology>
    </subcellularLocation>
</comment>
<feature type="domain" description="ABC transporter" evidence="13">
    <location>
        <begin position="305"/>
        <end position="550"/>
    </location>
</feature>
<dbReference type="Gene3D" id="3.40.50.300">
    <property type="entry name" value="P-loop containing nucleotide triphosphate hydrolases"/>
    <property type="match status" value="1"/>
</dbReference>
<dbReference type="Proteomes" id="UP000292235">
    <property type="component" value="Chromosome"/>
</dbReference>
<dbReference type="InterPro" id="IPR013563">
    <property type="entry name" value="Oligopep_ABC_C"/>
</dbReference>
<dbReference type="Pfam" id="PF00528">
    <property type="entry name" value="BPD_transp_1"/>
    <property type="match status" value="1"/>
</dbReference>
<evidence type="ECO:0000256" key="4">
    <source>
        <dbReference type="ARBA" id="ARBA00022448"/>
    </source>
</evidence>
<dbReference type="InterPro" id="IPR027417">
    <property type="entry name" value="P-loop_NTPase"/>
</dbReference>
<keyword evidence="8 15" id="KW-0067">ATP-binding</keyword>
<dbReference type="CDD" id="cd06261">
    <property type="entry name" value="TM_PBP2"/>
    <property type="match status" value="1"/>
</dbReference>
<reference evidence="15 16" key="1">
    <citation type="submission" date="2019-02" db="EMBL/GenBank/DDBJ databases">
        <authorList>
            <person name="Khodamoradi S."/>
            <person name="Hahnke R.L."/>
            <person name="Kaempfer P."/>
            <person name="Schumann P."/>
            <person name="Rohde M."/>
            <person name="Steinert M."/>
            <person name="Luzhetskyy A."/>
            <person name="Wink J."/>
            <person name="Ruckert C."/>
        </authorList>
    </citation>
    <scope>NUCLEOTIDE SEQUENCE [LARGE SCALE GENOMIC DNA]</scope>
    <source>
        <strain evidence="15 16">M2</strain>
    </source>
</reference>
<dbReference type="GO" id="GO:0016887">
    <property type="term" value="F:ATP hydrolysis activity"/>
    <property type="evidence" value="ECO:0007669"/>
    <property type="project" value="InterPro"/>
</dbReference>
<evidence type="ECO:0000313" key="16">
    <source>
        <dbReference type="Proteomes" id="UP000292235"/>
    </source>
</evidence>
<proteinExistence type="inferred from homology"/>
<sequence>MRRRRSIRLAVGAGGLGVVAVLAVIGPPLWGEQARSMTGETRAAPGPEHWFGTDALGRDVLARTLDATRLTLETTLAATAIAACAGILLGSAIWLAGPRVRAVGMRVIDIMVSYPPLILALLVTAIMGAGPVATVAAVGVAGSPNFARLTANQAAAIAGRDFISTARLLGVPGRKLFTRHLLPNMAEPLLVMVSVAFGSILVALSGLSFLGLGVQPPQTDWGSLLAEGLRELHTNPAQAMAPALAIVATGACAGLVGDAVAAAADPRSAAGSAGRRGRRSGPRAPLGAAAESVSAAEQTAEHNALTVRGLAVTAPDGTRLVDGVDFDVPRGATVGVVGESGSGKTLTAMAAARLLPEGLGAEADALRLGESDLLADRLDARTLATELGIVHQDPSASFNPALRVGTQITEVLRVHQRLEKVAAWHRAVDRLRQVRVTAPEARMRQYPHELSGGMRQRAMIAAALATSPKLIIADEPTTALDVTVQADVLALLREANRRDKAAVLLISHDIGVVSSVCDRILVMYAGRVVEELTAEAVRRGEAAHPYTRALLGATPAAAYSAARERGEGTPERLTAIPGRPPAPESRPAGCSYAPRCPIVFDRCRTEDPAPVQVQGGRGRAACHAAEADGDREGPGAPAHDDTPEGSRA</sequence>
<evidence type="ECO:0000256" key="12">
    <source>
        <dbReference type="SAM" id="MobiDB-lite"/>
    </source>
</evidence>
<feature type="transmembrane region" description="Helical" evidence="11">
    <location>
        <begin position="7"/>
        <end position="30"/>
    </location>
</feature>
<dbReference type="Gene3D" id="1.10.3720.10">
    <property type="entry name" value="MetI-like"/>
    <property type="match status" value="1"/>
</dbReference>
<feature type="compositionally biased region" description="Basic and acidic residues" evidence="12">
    <location>
        <begin position="625"/>
        <end position="648"/>
    </location>
</feature>
<evidence type="ECO:0000256" key="7">
    <source>
        <dbReference type="ARBA" id="ARBA00022741"/>
    </source>
</evidence>
<evidence type="ECO:0000256" key="9">
    <source>
        <dbReference type="ARBA" id="ARBA00022989"/>
    </source>
</evidence>
<dbReference type="InterPro" id="IPR003593">
    <property type="entry name" value="AAA+_ATPase"/>
</dbReference>
<dbReference type="KEGG" id="strr:EKD16_24715"/>
<feature type="region of interest" description="Disordered" evidence="12">
    <location>
        <begin position="562"/>
        <end position="588"/>
    </location>
</feature>
<comment type="similarity">
    <text evidence="3">Belongs to the ABC transporter superfamily.</text>
</comment>
<dbReference type="Pfam" id="PF08352">
    <property type="entry name" value="oligo_HPY"/>
    <property type="match status" value="1"/>
</dbReference>
<evidence type="ECO:0000256" key="6">
    <source>
        <dbReference type="ARBA" id="ARBA00022692"/>
    </source>
</evidence>
<dbReference type="OrthoDB" id="9809030at2"/>
<dbReference type="InterPro" id="IPR035906">
    <property type="entry name" value="MetI-like_sf"/>
</dbReference>
<evidence type="ECO:0000256" key="2">
    <source>
        <dbReference type="ARBA" id="ARBA00004202"/>
    </source>
</evidence>
<dbReference type="AlphaFoldDB" id="A0A4P6Q7F3"/>
<evidence type="ECO:0000256" key="11">
    <source>
        <dbReference type="RuleBase" id="RU363032"/>
    </source>
</evidence>
<evidence type="ECO:0000259" key="13">
    <source>
        <dbReference type="PROSITE" id="PS50893"/>
    </source>
</evidence>
<dbReference type="GO" id="GO:0015833">
    <property type="term" value="P:peptide transport"/>
    <property type="evidence" value="ECO:0007669"/>
    <property type="project" value="InterPro"/>
</dbReference>
<feature type="region of interest" description="Disordered" evidence="12">
    <location>
        <begin position="267"/>
        <end position="297"/>
    </location>
</feature>
<evidence type="ECO:0000313" key="15">
    <source>
        <dbReference type="EMBL" id="QBI56685.1"/>
    </source>
</evidence>
<feature type="transmembrane region" description="Helical" evidence="11">
    <location>
        <begin position="76"/>
        <end position="96"/>
    </location>
</feature>
<comment type="similarity">
    <text evidence="11">Belongs to the binding-protein-dependent transport system permease family.</text>
</comment>
<keyword evidence="7" id="KW-0547">Nucleotide-binding</keyword>
<name>A0A4P6Q7F3_9ACTN</name>
<feature type="domain" description="ABC transmembrane type-1" evidence="14">
    <location>
        <begin position="68"/>
        <end position="257"/>
    </location>
</feature>
<dbReference type="CDD" id="cd03257">
    <property type="entry name" value="ABC_NikE_OppD_transporters"/>
    <property type="match status" value="1"/>
</dbReference>
<keyword evidence="5" id="KW-1003">Cell membrane</keyword>
<accession>A0A4P6Q7F3</accession>
<keyword evidence="16" id="KW-1185">Reference proteome</keyword>
<dbReference type="EMBL" id="CP036455">
    <property type="protein sequence ID" value="QBI56685.1"/>
    <property type="molecule type" value="Genomic_DNA"/>
</dbReference>
<dbReference type="GO" id="GO:0005524">
    <property type="term" value="F:ATP binding"/>
    <property type="evidence" value="ECO:0007669"/>
    <property type="project" value="UniProtKB-KW"/>
</dbReference>
<evidence type="ECO:0000259" key="14">
    <source>
        <dbReference type="PROSITE" id="PS50928"/>
    </source>
</evidence>
<dbReference type="InterPro" id="IPR050388">
    <property type="entry name" value="ABC_Ni/Peptide_Import"/>
</dbReference>
<dbReference type="NCBIfam" id="TIGR01727">
    <property type="entry name" value="oligo_HPY"/>
    <property type="match status" value="1"/>
</dbReference>
<keyword evidence="6 11" id="KW-0812">Transmembrane</keyword>
<dbReference type="Pfam" id="PF00005">
    <property type="entry name" value="ABC_tran"/>
    <property type="match status" value="1"/>
</dbReference>
<dbReference type="RefSeq" id="WP_131101716.1">
    <property type="nucleotide sequence ID" value="NZ_CP036455.1"/>
</dbReference>
<gene>
    <name evidence="15" type="primary">oppD5</name>
    <name evidence="15" type="ORF">EKD16_24715</name>
</gene>
<dbReference type="SUPFAM" id="SSF161098">
    <property type="entry name" value="MetI-like"/>
    <property type="match status" value="1"/>
</dbReference>